<dbReference type="InterPro" id="IPR031447">
    <property type="entry name" value="MNR"/>
</dbReference>
<feature type="region of interest" description="Disordered" evidence="2">
    <location>
        <begin position="749"/>
        <end position="780"/>
    </location>
</feature>
<evidence type="ECO:0000313" key="4">
    <source>
        <dbReference type="RefSeq" id="XP_026137762.1"/>
    </source>
</evidence>
<dbReference type="Pfam" id="PF15718">
    <property type="entry name" value="MNR"/>
    <property type="match status" value="2"/>
</dbReference>
<feature type="compositionally biased region" description="Polar residues" evidence="2">
    <location>
        <begin position="113"/>
        <end position="123"/>
    </location>
</feature>
<feature type="region of interest" description="Disordered" evidence="2">
    <location>
        <begin position="101"/>
        <end position="136"/>
    </location>
</feature>
<dbReference type="GeneID" id="113114895"/>
<feature type="region of interest" description="Disordered" evidence="2">
    <location>
        <begin position="153"/>
        <end position="173"/>
    </location>
</feature>
<name>A0A6P6QWJ0_CARAU</name>
<evidence type="ECO:0000256" key="1">
    <source>
        <dbReference type="SAM" id="Coils"/>
    </source>
</evidence>
<keyword evidence="1" id="KW-0175">Coiled coil</keyword>
<feature type="region of interest" description="Disordered" evidence="2">
    <location>
        <begin position="342"/>
        <end position="411"/>
    </location>
</feature>
<dbReference type="AlphaFoldDB" id="A0A6P6QWJ0"/>
<dbReference type="PANTHER" id="PTHR15732">
    <property type="entry name" value="PROTEIN MOONRAKER"/>
    <property type="match status" value="1"/>
</dbReference>
<dbReference type="GO" id="GO:0007099">
    <property type="term" value="P:centriole replication"/>
    <property type="evidence" value="ECO:0007669"/>
    <property type="project" value="InterPro"/>
</dbReference>
<protein>
    <submittedName>
        <fullName evidence="4">Protein moonraker-like isoform X3</fullName>
    </submittedName>
</protein>
<gene>
    <name evidence="4" type="primary">LOC113114895</name>
</gene>
<accession>A0A6P6QWJ0</accession>
<keyword evidence="3" id="KW-1185">Reference proteome</keyword>
<feature type="compositionally biased region" description="Basic and acidic residues" evidence="2">
    <location>
        <begin position="343"/>
        <end position="352"/>
    </location>
</feature>
<dbReference type="GO" id="GO:0071539">
    <property type="term" value="P:protein localization to centrosome"/>
    <property type="evidence" value="ECO:0007669"/>
    <property type="project" value="TreeGrafter"/>
</dbReference>
<proteinExistence type="predicted"/>
<feature type="coiled-coil region" evidence="1">
    <location>
        <begin position="233"/>
        <end position="260"/>
    </location>
</feature>
<evidence type="ECO:0000256" key="2">
    <source>
        <dbReference type="SAM" id="MobiDB-lite"/>
    </source>
</evidence>
<dbReference type="PANTHER" id="PTHR15732:SF4">
    <property type="entry name" value="PROTEIN MOONRAKER"/>
    <property type="match status" value="1"/>
</dbReference>
<evidence type="ECO:0000313" key="3">
    <source>
        <dbReference type="Proteomes" id="UP000515129"/>
    </source>
</evidence>
<dbReference type="RefSeq" id="XP_026137762.1">
    <property type="nucleotide sequence ID" value="XM_026281977.1"/>
</dbReference>
<dbReference type="Proteomes" id="UP000515129">
    <property type="component" value="Chromosome 15"/>
</dbReference>
<organism evidence="3 4">
    <name type="scientific">Carassius auratus</name>
    <name type="common">Goldfish</name>
    <dbReference type="NCBI Taxonomy" id="7957"/>
    <lineage>
        <taxon>Eukaryota</taxon>
        <taxon>Metazoa</taxon>
        <taxon>Chordata</taxon>
        <taxon>Craniata</taxon>
        <taxon>Vertebrata</taxon>
        <taxon>Euteleostomi</taxon>
        <taxon>Actinopterygii</taxon>
        <taxon>Neopterygii</taxon>
        <taxon>Teleostei</taxon>
        <taxon>Ostariophysi</taxon>
        <taxon>Cypriniformes</taxon>
        <taxon>Cyprinidae</taxon>
        <taxon>Cyprininae</taxon>
        <taxon>Carassius</taxon>
    </lineage>
</organism>
<dbReference type="GO" id="GO:0034451">
    <property type="term" value="C:centriolar satellite"/>
    <property type="evidence" value="ECO:0007669"/>
    <property type="project" value="TreeGrafter"/>
</dbReference>
<feature type="compositionally biased region" description="Polar residues" evidence="2">
    <location>
        <begin position="153"/>
        <end position="163"/>
    </location>
</feature>
<sequence length="866" mass="96443">MISDFQRGELGSVNREWIKKGSSGSQTQLQFSNTVAASVLNRATRVGPPSPIIIEKLRPRTERQEDLESCSSSIPLSVLSEERLQAAVRLARRDLRRRRQESISCLSPEPAETSHNISPQRSNIEPHGVHPKVSGPKKQLKNGAQVLVYTPHEPSSQLKQGQPPTKVLDPRVNSGEPQLTQEIRKLQKELSTYVQRIEQLANKGRAVEVQEPEEKQRMEIRRQEQAARSARIIYVLRQQVKEIQEDLDKLRSQNVKQTQKSRAMDRLAAAHRGAVRAMQVFINQLSDPAENRVPTHCKELGQLIRQLSLCSAKAEVGQGSAVPETALDILQKLETLDSALSKQETHKKRDLDLQNVNPAEKTSIKVRARSMSPPRPARAPAERTSQRPRKPAAAKKPGGSRLAAKSQRTSQALVKERSEVLRAGLESLLHHQKLRAAEAQKPIKPSSVINPNHQVRNARDASFQQPTVSSRLRENQVPQKEPTVPWVPTSPHSPPRPCTVSSRPEPRCLFSPKKSPEKQKPQTSPSGSTQLSPASHDRNQAQNEALRQAWLDRVTADRLRELNRLSKEETDRINKLRTTVGSPTQWAEKAEQAARERIQPLLDQAKVVGTGSDTLRERLKVADKPEASADVLSEALLEDLLEDAARALWVTERERGAEAEAEKQLQGPTLESMLLRMEEMERDQEEVRRRFAMISYSDPLIWEKGTDAQRNISSSRPVSPQPIRLTKQVLNAPSTANILLQKPVETGAASDTSVLDEESSTLNDPSHPVPAGGGSTQGVKLTVPPSMQRSIQKYRENHDAFLRLVSHEALGSFNPWAIADSLADELMADALADVAAEFQDVCEEYAEAVFTSEFLQPVQSPTTSMS</sequence>
<feature type="region of interest" description="Disordered" evidence="2">
    <location>
        <begin position="459"/>
        <end position="541"/>
    </location>
</feature>
<reference evidence="4" key="1">
    <citation type="submission" date="2025-08" db="UniProtKB">
        <authorList>
            <consortium name="RefSeq"/>
        </authorList>
    </citation>
    <scope>IDENTIFICATION</scope>
    <source>
        <strain evidence="4">Wakin</strain>
        <tissue evidence="4">Muscle</tissue>
    </source>
</reference>